<evidence type="ECO:0000313" key="11">
    <source>
        <dbReference type="Proteomes" id="UP000267128"/>
    </source>
</evidence>
<dbReference type="InterPro" id="IPR051258">
    <property type="entry name" value="Diverse_Substrate_Transporter"/>
</dbReference>
<dbReference type="InterPro" id="IPR037185">
    <property type="entry name" value="EmrE-like"/>
</dbReference>
<feature type="transmembrane region" description="Helical" evidence="8">
    <location>
        <begin position="256"/>
        <end position="275"/>
    </location>
</feature>
<dbReference type="PANTHER" id="PTHR42920">
    <property type="entry name" value="OS03G0707200 PROTEIN-RELATED"/>
    <property type="match status" value="1"/>
</dbReference>
<dbReference type="OrthoDB" id="3182968at2"/>
<keyword evidence="3" id="KW-1003">Cell membrane</keyword>
<feature type="transmembrane region" description="Helical" evidence="8">
    <location>
        <begin position="311"/>
        <end position="330"/>
    </location>
</feature>
<evidence type="ECO:0000256" key="8">
    <source>
        <dbReference type="SAM" id="Phobius"/>
    </source>
</evidence>
<feature type="transmembrane region" description="Helical" evidence="8">
    <location>
        <begin position="199"/>
        <end position="217"/>
    </location>
</feature>
<keyword evidence="5 8" id="KW-1133">Transmembrane helix</keyword>
<feature type="transmembrane region" description="Helical" evidence="8">
    <location>
        <begin position="54"/>
        <end position="76"/>
    </location>
</feature>
<evidence type="ECO:0000256" key="6">
    <source>
        <dbReference type="ARBA" id="ARBA00023136"/>
    </source>
</evidence>
<evidence type="ECO:0000256" key="2">
    <source>
        <dbReference type="ARBA" id="ARBA00007362"/>
    </source>
</evidence>
<evidence type="ECO:0000256" key="1">
    <source>
        <dbReference type="ARBA" id="ARBA00004651"/>
    </source>
</evidence>
<comment type="subcellular location">
    <subcellularLocation>
        <location evidence="1">Cell membrane</location>
        <topology evidence="1">Multi-pass membrane protein</topology>
    </subcellularLocation>
</comment>
<proteinExistence type="inferred from homology"/>
<sequence length="344" mass="36003">MPPNSAPNPPVGWRDAPAHLPTDRHPRPGRQGTARARGDAVTQVRGEPGKSNRLALLATLTLLAMTACWGSTFYLIKDLMDRVPAADFLAVRFAIASAAMLLIAPRAIGRLSPEVRRHALVLGCLYGGAQILQTVGLAHTAASVSGFITGMYVVFTPLLAAAILRTRITAVTWAAVLLAVCGLGVLTLQGLSIGYGEGLTLLAAALYALHIVGLGAWSKPSDALGMSILQCLVISVICLIAAAPGGITLPDRTGDWIAVVYMALFAGAAALFGQTWAQAHLAPTRSAIIMSMEPVFASFFAILLGGESLTLRMLGGGSMVLAAMLIVELVPRRKIEGEVTHLTV</sequence>
<dbReference type="PANTHER" id="PTHR42920:SF5">
    <property type="entry name" value="EAMA DOMAIN-CONTAINING PROTEIN"/>
    <property type="match status" value="1"/>
</dbReference>
<feature type="domain" description="EamA" evidence="9">
    <location>
        <begin position="59"/>
        <end position="187"/>
    </location>
</feature>
<feature type="transmembrane region" description="Helical" evidence="8">
    <location>
        <begin position="171"/>
        <end position="193"/>
    </location>
</feature>
<keyword evidence="4 8" id="KW-0812">Transmembrane</keyword>
<dbReference type="AlphaFoldDB" id="A0A3N0CNI2"/>
<feature type="transmembrane region" description="Helical" evidence="8">
    <location>
        <begin position="144"/>
        <end position="164"/>
    </location>
</feature>
<dbReference type="SUPFAM" id="SSF103481">
    <property type="entry name" value="Multidrug resistance efflux transporter EmrE"/>
    <property type="match status" value="2"/>
</dbReference>
<dbReference type="InterPro" id="IPR000620">
    <property type="entry name" value="EamA_dom"/>
</dbReference>
<feature type="region of interest" description="Disordered" evidence="7">
    <location>
        <begin position="1"/>
        <end position="46"/>
    </location>
</feature>
<gene>
    <name evidence="10" type="ORF">EFK50_03375</name>
</gene>
<feature type="domain" description="EamA" evidence="9">
    <location>
        <begin position="196"/>
        <end position="327"/>
    </location>
</feature>
<protein>
    <submittedName>
        <fullName evidence="10">DMT family transporter</fullName>
    </submittedName>
</protein>
<reference evidence="10 11" key="1">
    <citation type="submission" date="2018-11" db="EMBL/GenBank/DDBJ databases">
        <authorList>
            <person name="Li F."/>
        </authorList>
    </citation>
    <scope>NUCLEOTIDE SEQUENCE [LARGE SCALE GENOMIC DNA]</scope>
    <source>
        <strain evidence="10 11">Gsoil 097</strain>
    </source>
</reference>
<comment type="caution">
    <text evidence="10">The sequence shown here is derived from an EMBL/GenBank/DDBJ whole genome shotgun (WGS) entry which is preliminary data.</text>
</comment>
<dbReference type="EMBL" id="RJSE01000003">
    <property type="protein sequence ID" value="RNL65027.1"/>
    <property type="molecule type" value="Genomic_DNA"/>
</dbReference>
<name>A0A3N0CNI2_9ACTN</name>
<comment type="similarity">
    <text evidence="2">Belongs to the EamA transporter family.</text>
</comment>
<keyword evidence="11" id="KW-1185">Reference proteome</keyword>
<evidence type="ECO:0000313" key="10">
    <source>
        <dbReference type="EMBL" id="RNL65027.1"/>
    </source>
</evidence>
<organism evidence="10 11">
    <name type="scientific">Nocardioides marmoriginsengisoli</name>
    <dbReference type="NCBI Taxonomy" id="661483"/>
    <lineage>
        <taxon>Bacteria</taxon>
        <taxon>Bacillati</taxon>
        <taxon>Actinomycetota</taxon>
        <taxon>Actinomycetes</taxon>
        <taxon>Propionibacteriales</taxon>
        <taxon>Nocardioidaceae</taxon>
        <taxon>Nocardioides</taxon>
    </lineage>
</organism>
<feature type="transmembrane region" description="Helical" evidence="8">
    <location>
        <begin position="224"/>
        <end position="244"/>
    </location>
</feature>
<evidence type="ECO:0000256" key="7">
    <source>
        <dbReference type="SAM" id="MobiDB-lite"/>
    </source>
</evidence>
<feature type="transmembrane region" description="Helical" evidence="8">
    <location>
        <begin position="287"/>
        <end position="305"/>
    </location>
</feature>
<evidence type="ECO:0000256" key="5">
    <source>
        <dbReference type="ARBA" id="ARBA00022989"/>
    </source>
</evidence>
<keyword evidence="6 8" id="KW-0472">Membrane</keyword>
<feature type="transmembrane region" description="Helical" evidence="8">
    <location>
        <begin position="88"/>
        <end position="108"/>
    </location>
</feature>
<evidence type="ECO:0000259" key="9">
    <source>
        <dbReference type="Pfam" id="PF00892"/>
    </source>
</evidence>
<dbReference type="Pfam" id="PF00892">
    <property type="entry name" value="EamA"/>
    <property type="match status" value="2"/>
</dbReference>
<feature type="compositionally biased region" description="Pro residues" evidence="7">
    <location>
        <begin position="1"/>
        <end position="10"/>
    </location>
</feature>
<evidence type="ECO:0000256" key="3">
    <source>
        <dbReference type="ARBA" id="ARBA00022475"/>
    </source>
</evidence>
<accession>A0A3N0CNI2</accession>
<dbReference type="GO" id="GO:0005886">
    <property type="term" value="C:plasma membrane"/>
    <property type="evidence" value="ECO:0007669"/>
    <property type="project" value="UniProtKB-SubCell"/>
</dbReference>
<evidence type="ECO:0000256" key="4">
    <source>
        <dbReference type="ARBA" id="ARBA00022692"/>
    </source>
</evidence>
<dbReference type="Proteomes" id="UP000267128">
    <property type="component" value="Unassembled WGS sequence"/>
</dbReference>